<proteinExistence type="predicted"/>
<dbReference type="RefSeq" id="WP_347938376.1">
    <property type="nucleotide sequence ID" value="NZ_CP142077.1"/>
</dbReference>
<sequence>MRFLLSVLFFSAISSISINFVHLFDRNDEIYFKMQESKPQRVKEKSHKYKKDDPTEIEEIGYYYRNELVTIKQIPPSVKRVTSNLPTEIQSLYGAFANRFERYKEVTGFESWDTSKITDMSYVFSNNATVNVNLSSWKTDQVTTMQGMFKGAVKFNNGGKPLNWTTSNVKSMESMFDGATDFNQDLKSWKVDNVIKNKNFSRGSGIFGNNDKKPKWNKIEEVNDPIEKKIEKKPEVIIHPSPTSPKRKVQIPIVKLVSPIIKPKPLANSTSKLNIPKSTMTQNQTSKKLSTPAIVGVIVGIQAILTSLGFGIPYIIKKFKK</sequence>
<dbReference type="EMBL" id="LR739236">
    <property type="protein sequence ID" value="VZR99519.1"/>
    <property type="molecule type" value="Genomic_DNA"/>
</dbReference>
<dbReference type="Pfam" id="PF03382">
    <property type="entry name" value="DUF285"/>
    <property type="match status" value="1"/>
</dbReference>
<evidence type="ECO:0000256" key="1">
    <source>
        <dbReference type="SAM" id="Phobius"/>
    </source>
</evidence>
<protein>
    <submittedName>
        <fullName evidence="2">Uncharacterized protein</fullName>
    </submittedName>
</protein>
<dbReference type="AlphaFoldDB" id="A0A654IN26"/>
<reference evidence="2" key="1">
    <citation type="submission" date="2019-11" db="EMBL/GenBank/DDBJ databases">
        <authorList>
            <person name="Falquet L."/>
            <person name="Falquet L."/>
        </authorList>
    </citation>
    <scope>NUCLEOTIDE SEQUENCE</scope>
    <source>
        <strain evidence="2">14/OD_0535</strain>
    </source>
</reference>
<dbReference type="InterPro" id="IPR005046">
    <property type="entry name" value="DUF285"/>
</dbReference>
<organism evidence="2">
    <name type="scientific">Mycoplasma feriruminatoris</name>
    <dbReference type="NCBI Taxonomy" id="1179777"/>
    <lineage>
        <taxon>Bacteria</taxon>
        <taxon>Bacillati</taxon>
        <taxon>Mycoplasmatota</taxon>
        <taxon>Mollicutes</taxon>
        <taxon>Mycoplasmataceae</taxon>
        <taxon>Mycoplasma</taxon>
    </lineage>
</organism>
<evidence type="ECO:0000313" key="2">
    <source>
        <dbReference type="EMBL" id="VZR99519.1"/>
    </source>
</evidence>
<keyword evidence="1" id="KW-0812">Transmembrane</keyword>
<accession>A0A654IN26</accession>
<name>A0A654IN26_9MOLU</name>
<keyword evidence="1" id="KW-0472">Membrane</keyword>
<feature type="transmembrane region" description="Helical" evidence="1">
    <location>
        <begin position="293"/>
        <end position="316"/>
    </location>
</feature>
<gene>
    <name evidence="2" type="ORF">MF5583_00121</name>
</gene>
<keyword evidence="1" id="KW-1133">Transmembrane helix</keyword>